<comment type="similarity">
    <text evidence="2">Belongs to the ABC-4 integral membrane protein family. HrtB subfamily.</text>
</comment>
<dbReference type="Proteomes" id="UP000199662">
    <property type="component" value="Unassembled WGS sequence"/>
</dbReference>
<evidence type="ECO:0000256" key="8">
    <source>
        <dbReference type="ARBA" id="ARBA00023136"/>
    </source>
</evidence>
<dbReference type="EMBL" id="FNZK01000002">
    <property type="protein sequence ID" value="SEI96950.1"/>
    <property type="molecule type" value="Genomic_DNA"/>
</dbReference>
<evidence type="ECO:0000256" key="5">
    <source>
        <dbReference type="ARBA" id="ARBA00022475"/>
    </source>
</evidence>
<evidence type="ECO:0000256" key="10">
    <source>
        <dbReference type="SAM" id="Phobius"/>
    </source>
</evidence>
<evidence type="ECO:0000256" key="7">
    <source>
        <dbReference type="ARBA" id="ARBA00022989"/>
    </source>
</evidence>
<sequence>MIKPLSVWKYYKNNQRKVVAVFLVTFLCVFLQSVLLAFATAMINFQKATTLGLVSSLGIIATEQLSPENRQWLRQSLEQGQDVSQVIPSAIRITSLYGLNNAYILFLHSKDTEAVMNCLNLSLIDGQLPTPGSNDVALHWKIAANKGLKIGDHFGRKTSKTELLIGDCRLVGLLEGSAAIGIADFDCPEQKLTESELVNVIIPKKGQFLQVKNYIAQLIQENDDLWFYNSDAEESFYRNETNSIVMILNIIYLVITGIVIICVSFLFYIYFYQRRSEFALLEALGHSRQTIIGKAFLEIAGINLLGFIAGILIAAVCEGALNHFILFDRGLSLALWDSSYAFKLLSTPLVITFTSLLPVWRLLKKVDPLSIIEGDIE</sequence>
<keyword evidence="6 10" id="KW-0812">Transmembrane</keyword>
<keyword evidence="13" id="KW-1185">Reference proteome</keyword>
<dbReference type="PANTHER" id="PTHR43738">
    <property type="entry name" value="ABC TRANSPORTER, MEMBRANE PROTEIN"/>
    <property type="match status" value="1"/>
</dbReference>
<evidence type="ECO:0000256" key="3">
    <source>
        <dbReference type="ARBA" id="ARBA00011131"/>
    </source>
</evidence>
<feature type="transmembrane region" description="Helical" evidence="10">
    <location>
        <begin position="295"/>
        <end position="321"/>
    </location>
</feature>
<evidence type="ECO:0000313" key="12">
    <source>
        <dbReference type="EMBL" id="SEI96950.1"/>
    </source>
</evidence>
<keyword evidence="5" id="KW-1003">Cell membrane</keyword>
<protein>
    <recommendedName>
        <fullName evidence="4">Putative hemin transport system permease protein HrtB</fullName>
    </recommendedName>
</protein>
<dbReference type="RefSeq" id="WP_091828876.1">
    <property type="nucleotide sequence ID" value="NZ_FNZK01000002.1"/>
</dbReference>
<comment type="function">
    <text evidence="9">Part of the ABC transporter complex hrt involved in hemin import. Responsible for the translocation of the substrate across the membrane.</text>
</comment>
<evidence type="ECO:0000256" key="6">
    <source>
        <dbReference type="ARBA" id="ARBA00022692"/>
    </source>
</evidence>
<dbReference type="AlphaFoldDB" id="A0A1H6V8D8"/>
<organism evidence="12 13">
    <name type="scientific">Propionispira arboris</name>
    <dbReference type="NCBI Taxonomy" id="84035"/>
    <lineage>
        <taxon>Bacteria</taxon>
        <taxon>Bacillati</taxon>
        <taxon>Bacillota</taxon>
        <taxon>Negativicutes</taxon>
        <taxon>Selenomonadales</taxon>
        <taxon>Selenomonadaceae</taxon>
        <taxon>Propionispira</taxon>
    </lineage>
</organism>
<gene>
    <name evidence="12" type="ORF">SAMN05660742_102115</name>
</gene>
<dbReference type="STRING" id="84035.SAMN05660742_102115"/>
<dbReference type="GO" id="GO:0005886">
    <property type="term" value="C:plasma membrane"/>
    <property type="evidence" value="ECO:0007669"/>
    <property type="project" value="UniProtKB-SubCell"/>
</dbReference>
<feature type="transmembrane region" description="Helical" evidence="10">
    <location>
        <begin position="244"/>
        <end position="271"/>
    </location>
</feature>
<dbReference type="InterPro" id="IPR051125">
    <property type="entry name" value="ABC-4/HrtB_transporter"/>
</dbReference>
<dbReference type="Pfam" id="PF02687">
    <property type="entry name" value="FtsX"/>
    <property type="match status" value="1"/>
</dbReference>
<reference evidence="12 13" key="1">
    <citation type="submission" date="2016-10" db="EMBL/GenBank/DDBJ databases">
        <authorList>
            <person name="de Groot N.N."/>
        </authorList>
    </citation>
    <scope>NUCLEOTIDE SEQUENCE [LARGE SCALE GENOMIC DNA]</scope>
    <source>
        <strain evidence="12 13">DSM 2179</strain>
    </source>
</reference>
<comment type="subunit">
    <text evidence="3">The complex is composed of two ATP-binding proteins (HrtA), two transmembrane proteins (HrtB) and a solute-binding protein.</text>
</comment>
<name>A0A1H6V8D8_9FIRM</name>
<dbReference type="PANTHER" id="PTHR43738:SF2">
    <property type="entry name" value="ABC TRANSPORTER PERMEASE"/>
    <property type="match status" value="1"/>
</dbReference>
<feature type="transmembrane region" description="Helical" evidence="10">
    <location>
        <begin position="341"/>
        <end position="363"/>
    </location>
</feature>
<evidence type="ECO:0000256" key="4">
    <source>
        <dbReference type="ARBA" id="ARBA00016962"/>
    </source>
</evidence>
<evidence type="ECO:0000313" key="13">
    <source>
        <dbReference type="Proteomes" id="UP000199662"/>
    </source>
</evidence>
<keyword evidence="7 10" id="KW-1133">Transmembrane helix</keyword>
<evidence type="ECO:0000259" key="11">
    <source>
        <dbReference type="Pfam" id="PF02687"/>
    </source>
</evidence>
<evidence type="ECO:0000256" key="1">
    <source>
        <dbReference type="ARBA" id="ARBA00004651"/>
    </source>
</evidence>
<proteinExistence type="inferred from homology"/>
<keyword evidence="12" id="KW-0449">Lipoprotein</keyword>
<feature type="domain" description="ABC3 transporter permease C-terminal" evidence="11">
    <location>
        <begin position="250"/>
        <end position="365"/>
    </location>
</feature>
<comment type="subcellular location">
    <subcellularLocation>
        <location evidence="1">Cell membrane</location>
        <topology evidence="1">Multi-pass membrane protein</topology>
    </subcellularLocation>
</comment>
<evidence type="ECO:0000256" key="2">
    <source>
        <dbReference type="ARBA" id="ARBA00008697"/>
    </source>
</evidence>
<keyword evidence="8 10" id="KW-0472">Membrane</keyword>
<evidence type="ECO:0000256" key="9">
    <source>
        <dbReference type="ARBA" id="ARBA00024973"/>
    </source>
</evidence>
<dbReference type="InterPro" id="IPR003838">
    <property type="entry name" value="ABC3_permease_C"/>
</dbReference>
<accession>A0A1H6V8D8</accession>